<organism evidence="11 12">
    <name type="scientific">Symbiodinium microadriaticum</name>
    <name type="common">Dinoflagellate</name>
    <name type="synonym">Zooxanthella microadriatica</name>
    <dbReference type="NCBI Taxonomy" id="2951"/>
    <lineage>
        <taxon>Eukaryota</taxon>
        <taxon>Sar</taxon>
        <taxon>Alveolata</taxon>
        <taxon>Dinophyceae</taxon>
        <taxon>Suessiales</taxon>
        <taxon>Symbiodiniaceae</taxon>
        <taxon>Symbiodinium</taxon>
    </lineage>
</organism>
<dbReference type="EMBL" id="LSRX01000014">
    <property type="protein sequence ID" value="OLQ14563.1"/>
    <property type="molecule type" value="Genomic_DNA"/>
</dbReference>
<accession>A0A1Q9F4E9</accession>
<dbReference type="PROSITE" id="PS00108">
    <property type="entry name" value="PROTEIN_KINASE_ST"/>
    <property type="match status" value="1"/>
</dbReference>
<feature type="compositionally biased region" description="Pro residues" evidence="9">
    <location>
        <begin position="1026"/>
        <end position="1043"/>
    </location>
</feature>
<evidence type="ECO:0000256" key="9">
    <source>
        <dbReference type="SAM" id="MobiDB-lite"/>
    </source>
</evidence>
<dbReference type="PROSITE" id="PS50011">
    <property type="entry name" value="PROTEIN_KINASE_DOM"/>
    <property type="match status" value="2"/>
</dbReference>
<evidence type="ECO:0000313" key="12">
    <source>
        <dbReference type="Proteomes" id="UP000186817"/>
    </source>
</evidence>
<comment type="caution">
    <text evidence="11">The sequence shown here is derived from an EMBL/GenBank/DDBJ whole genome shotgun (WGS) entry which is preliminary data.</text>
</comment>
<dbReference type="Gene3D" id="1.10.510.10">
    <property type="entry name" value="Transferase(Phosphotransferase) domain 1"/>
    <property type="match status" value="2"/>
</dbReference>
<evidence type="ECO:0000256" key="2">
    <source>
        <dbReference type="ARBA" id="ARBA00022527"/>
    </source>
</evidence>
<dbReference type="SUPFAM" id="SSF56112">
    <property type="entry name" value="Protein kinase-like (PK-like)"/>
    <property type="match status" value="2"/>
</dbReference>
<evidence type="ECO:0000256" key="5">
    <source>
        <dbReference type="ARBA" id="ARBA00022777"/>
    </source>
</evidence>
<keyword evidence="6" id="KW-0067">ATP-binding</keyword>
<dbReference type="EC" id="2.7.11.1" evidence="1"/>
<evidence type="ECO:0000256" key="4">
    <source>
        <dbReference type="ARBA" id="ARBA00022741"/>
    </source>
</evidence>
<feature type="domain" description="Protein kinase" evidence="10">
    <location>
        <begin position="575"/>
        <end position="859"/>
    </location>
</feature>
<feature type="region of interest" description="Disordered" evidence="9">
    <location>
        <begin position="1101"/>
        <end position="1132"/>
    </location>
</feature>
<gene>
    <name evidence="11" type="primary">CIPK25</name>
    <name evidence="11" type="ORF">AK812_SmicGene1349</name>
</gene>
<evidence type="ECO:0000256" key="7">
    <source>
        <dbReference type="ARBA" id="ARBA00047899"/>
    </source>
</evidence>
<feature type="domain" description="Protein kinase" evidence="10">
    <location>
        <begin position="41"/>
        <end position="326"/>
    </location>
</feature>
<feature type="region of interest" description="Disordered" evidence="9">
    <location>
        <begin position="948"/>
        <end position="1063"/>
    </location>
</feature>
<dbReference type="PANTHER" id="PTHR43671:SF98">
    <property type="entry name" value="SERINE_THREONINE-PROTEIN KINASE NEK11"/>
    <property type="match status" value="1"/>
</dbReference>
<dbReference type="InterPro" id="IPR008271">
    <property type="entry name" value="Ser/Thr_kinase_AS"/>
</dbReference>
<evidence type="ECO:0000256" key="1">
    <source>
        <dbReference type="ARBA" id="ARBA00012513"/>
    </source>
</evidence>
<evidence type="ECO:0000313" key="11">
    <source>
        <dbReference type="EMBL" id="OLQ14563.1"/>
    </source>
</evidence>
<keyword evidence="12" id="KW-1185">Reference proteome</keyword>
<dbReference type="InterPro" id="IPR050660">
    <property type="entry name" value="NEK_Ser/Thr_kinase"/>
</dbReference>
<feature type="compositionally biased region" description="Basic and acidic residues" evidence="9">
    <location>
        <begin position="951"/>
        <end position="960"/>
    </location>
</feature>
<keyword evidence="3" id="KW-0808">Transferase</keyword>
<feature type="compositionally biased region" description="Low complexity" evidence="9">
    <location>
        <begin position="1101"/>
        <end position="1121"/>
    </location>
</feature>
<dbReference type="Pfam" id="PF00069">
    <property type="entry name" value="Pkinase"/>
    <property type="match status" value="2"/>
</dbReference>
<evidence type="ECO:0000259" key="10">
    <source>
        <dbReference type="PROSITE" id="PS50011"/>
    </source>
</evidence>
<sequence>MKGHELPLTLSSPWAKLEAFGSWFSPLPSLRGPETDSEYPPECQRQLGTVALPVMCAGDDEDDFATLKLITRRNAFIDREIGFLKKMNEVSDYCVSAVGSPATFHSDEGTWLLMPYLNGGDFLKLTNPCWGNKGRAGPGYCRLSSQPKNDWDNLGQDILGHNISNAIVLAYFHQIVQGVEALHSSGIIHTDLKPENAMLSCRDGKCFASVIDLGLGCEPNVTGSCGKTGTPSYLAPEVWKEQPRSALTSPMRDVWSLGVMLYLLAYPRVPPFMKDKTGQTQIKYKPSEDTTIGKDNLDLLIAQMLDPDPRMRAPIATILSMLEEIIKTDYAAPREVIKMIDEKPVDRGATMPVAKCLFDKLDYDVGDQPFEREMCVDDVTEAPKLFGSSKMLQPRESCVVASAWAATPAANAGCFDTARRSKSTSDSEYASDRWPQEKYDSGFWTNPLLSLLRQHDNSDSYSQAFGSTVRDTCGSLHRSDESKRTCSTALLISLVKATKVLTAMAALFLALLLAGGHAFRYEQLEDEDVLPRLRAFDETGFQSLQNGEKLPLTISSFAETNASFPEIPYFWRKRLTIVQRLGSGAFGEVFKCKVACSGDDDFITLKLITLWQSEEVQQEIEFLKRMNEVSDYCVSAIGSPASFHSDEGTWLLMPYLNGGDFYQLLKTCIKAKGCRDPNYNFNDWDKISGGISNAMVLAYFHQVVQGVAALHSSGIIHTDLKLENTMLSCRGGKCFASVIDLGLGCEPNVTGSCKTGGTPGYIAPEIWKGRGMSSPMRDVWSLGVMLYLVAYPRSPPFLADWRSTIHYDPRKDDAIGFTHRTPHHLDILITKMLEPDPRRRATIADVLSMLKVLIKHNLAAPPEVMSMIEEKPIDRGATLPVPKCLFGKLDYDVGDQPFQREMCMDDVTEAEGVMRCGVCVGCNPCCKCRVLRHGEKVKEHFRQRRTMAPELRQKGHDSFEHTASTAEVWPEPPPGQEGAMSIARPLKPRRLSFSGSTASGSGSLSLDDLATPQTTGGGSPRGTAPPRAPAPTMPAMTAPPPPSYDVSLGRPEKPRRPGPCPLSELLPAPAAYASWPVTPASIPPASVPPTPSRGVPPVPVLSSGPPTPSGAAAPAPFADASQRGLHRPELHSATSEEDALLVQALSLLHSLLSGPIVPDLPPSGCYGGLKVSKGRLKEDQKSRVHDVRHTHTHSHIHVSFGSEAMGVGDFVELLESKYGLREGQRCPVKGESRDGKCWLAEGGQQITKSHVDEAWVWRRCTQYQIGDAVFLRPSEIRFTQNSVGFKFRDGRTLSVLLDELTTRKRKREVDPIRVILADGCFYALNNRRLAVYRLLEIAGGCGRIKCIFTAEPEGLRHKFTTKCDGEWVDVRGVRGLSEWIGRNADETSCWACNTLPVDTVSRRREVGAFVNHHEEGLGQVVGPAENPAEGDVSVNFQDKVLDVFAYQLSLHLRPMMTIAHKLNFMARAKRMGTRLCQNLCSCGCGERCGELVCVCGDCGTPYHNEGRYCCNCAEELGLDLGSFEDEDGHRHAGHKHDDAVREHNCSDSENEF</sequence>
<evidence type="ECO:0000256" key="8">
    <source>
        <dbReference type="ARBA" id="ARBA00048679"/>
    </source>
</evidence>
<dbReference type="SMART" id="SM00220">
    <property type="entry name" value="S_TKc"/>
    <property type="match status" value="2"/>
</dbReference>
<evidence type="ECO:0000256" key="6">
    <source>
        <dbReference type="ARBA" id="ARBA00022840"/>
    </source>
</evidence>
<comment type="catalytic activity">
    <reaction evidence="7">
        <text>L-threonyl-[protein] + ATP = O-phospho-L-threonyl-[protein] + ADP + H(+)</text>
        <dbReference type="Rhea" id="RHEA:46608"/>
        <dbReference type="Rhea" id="RHEA-COMP:11060"/>
        <dbReference type="Rhea" id="RHEA-COMP:11605"/>
        <dbReference type="ChEBI" id="CHEBI:15378"/>
        <dbReference type="ChEBI" id="CHEBI:30013"/>
        <dbReference type="ChEBI" id="CHEBI:30616"/>
        <dbReference type="ChEBI" id="CHEBI:61977"/>
        <dbReference type="ChEBI" id="CHEBI:456216"/>
        <dbReference type="EC" id="2.7.11.1"/>
    </reaction>
</comment>
<protein>
    <recommendedName>
        <fullName evidence="1">non-specific serine/threonine protein kinase</fullName>
        <ecNumber evidence="1">2.7.11.1</ecNumber>
    </recommendedName>
</protein>
<proteinExistence type="predicted"/>
<dbReference type="InterPro" id="IPR000719">
    <property type="entry name" value="Prot_kinase_dom"/>
</dbReference>
<keyword evidence="5 11" id="KW-0418">Kinase</keyword>
<evidence type="ECO:0000256" key="3">
    <source>
        <dbReference type="ARBA" id="ARBA00022679"/>
    </source>
</evidence>
<comment type="catalytic activity">
    <reaction evidence="8">
        <text>L-seryl-[protein] + ATP = O-phospho-L-seryl-[protein] + ADP + H(+)</text>
        <dbReference type="Rhea" id="RHEA:17989"/>
        <dbReference type="Rhea" id="RHEA-COMP:9863"/>
        <dbReference type="Rhea" id="RHEA-COMP:11604"/>
        <dbReference type="ChEBI" id="CHEBI:15378"/>
        <dbReference type="ChEBI" id="CHEBI:29999"/>
        <dbReference type="ChEBI" id="CHEBI:30616"/>
        <dbReference type="ChEBI" id="CHEBI:83421"/>
        <dbReference type="ChEBI" id="CHEBI:456216"/>
        <dbReference type="EC" id="2.7.11.1"/>
    </reaction>
</comment>
<name>A0A1Q9F4E9_SYMMI</name>
<dbReference type="InterPro" id="IPR011009">
    <property type="entry name" value="Kinase-like_dom_sf"/>
</dbReference>
<dbReference type="PANTHER" id="PTHR43671">
    <property type="entry name" value="SERINE/THREONINE-PROTEIN KINASE NEK"/>
    <property type="match status" value="1"/>
</dbReference>
<dbReference type="OrthoDB" id="418129at2759"/>
<keyword evidence="2" id="KW-0723">Serine/threonine-protein kinase</keyword>
<reference evidence="11 12" key="1">
    <citation type="submission" date="2016-02" db="EMBL/GenBank/DDBJ databases">
        <title>Genome analysis of coral dinoflagellate symbionts highlights evolutionary adaptations to a symbiotic lifestyle.</title>
        <authorList>
            <person name="Aranda M."/>
            <person name="Li Y."/>
            <person name="Liew Y.J."/>
            <person name="Baumgarten S."/>
            <person name="Simakov O."/>
            <person name="Wilson M."/>
            <person name="Piel J."/>
            <person name="Ashoor H."/>
            <person name="Bougouffa S."/>
            <person name="Bajic V.B."/>
            <person name="Ryu T."/>
            <person name="Ravasi T."/>
            <person name="Bayer T."/>
            <person name="Micklem G."/>
            <person name="Kim H."/>
            <person name="Bhak J."/>
            <person name="Lajeunesse T.C."/>
            <person name="Voolstra C.R."/>
        </authorList>
    </citation>
    <scope>NUCLEOTIDE SEQUENCE [LARGE SCALE GENOMIC DNA]</scope>
    <source>
        <strain evidence="11 12">CCMP2467</strain>
    </source>
</reference>
<dbReference type="Proteomes" id="UP000186817">
    <property type="component" value="Unassembled WGS sequence"/>
</dbReference>
<dbReference type="GO" id="GO:0004674">
    <property type="term" value="F:protein serine/threonine kinase activity"/>
    <property type="evidence" value="ECO:0007669"/>
    <property type="project" value="UniProtKB-KW"/>
</dbReference>
<keyword evidence="4" id="KW-0547">Nucleotide-binding</keyword>
<feature type="compositionally biased region" description="Low complexity" evidence="9">
    <location>
        <begin position="991"/>
        <end position="1011"/>
    </location>
</feature>
<dbReference type="GO" id="GO:0005524">
    <property type="term" value="F:ATP binding"/>
    <property type="evidence" value="ECO:0007669"/>
    <property type="project" value="UniProtKB-KW"/>
</dbReference>